<dbReference type="EMBL" id="CP022415">
    <property type="protein sequence ID" value="ASM71523.1"/>
    <property type="molecule type" value="Genomic_DNA"/>
</dbReference>
<evidence type="ECO:0000256" key="10">
    <source>
        <dbReference type="SAM" id="Phobius"/>
    </source>
</evidence>
<dbReference type="KEGG" id="spse:SULPSESMR1_00692"/>
<dbReference type="GO" id="GO:0042910">
    <property type="term" value="F:xenobiotic transmembrane transporter activity"/>
    <property type="evidence" value="ECO:0007669"/>
    <property type="project" value="InterPro"/>
</dbReference>
<keyword evidence="3" id="KW-0050">Antiport</keyword>
<feature type="transmembrane region" description="Helical" evidence="10">
    <location>
        <begin position="405"/>
        <end position="426"/>
    </location>
</feature>
<dbReference type="AlphaFoldDB" id="A0A221JY06"/>
<dbReference type="RefSeq" id="WP_240311278.1">
    <property type="nucleotide sequence ID" value="NZ_CP022415.1"/>
</dbReference>
<dbReference type="PANTHER" id="PTHR43298">
    <property type="entry name" value="MULTIDRUG RESISTANCE PROTEIN NORM-RELATED"/>
    <property type="match status" value="1"/>
</dbReference>
<sequence length="463" mass="49316">MTSLTQPTRSPSAPRMTYPGHARAMLVLGLPLIGGHIGQMAIGVTDTVMLGWYGVEALAAVTLASTYFFLLFLMGSGFAWAVMPMVASYDAEGDQVSLRRATRMGLWLSVGFGIAVLPLMIWAEPVLLMLGQTEQVARDGGLYLGIAGWGMVPALLVMVMKSYLAALERTQIVLWITLAAGVVNALANYALIFGNWGAPELGVRGAAIASISTQIVSLVGVIVYALRALPEHQIFVRLWRPDWHMLVRVFRLGLPIGITSLSEAGLFAASAVMMGWLGTVPLAAHGIAVQMAGLTFMVHLGLSNVATIRAGNAQGRRDAPHLARGARTAFVLSLCMALLTTAVFLLWPEMLISAFIQSDEPARDQIMAIGVGLLAVAALFQLVDGVQVIALGLLRGLQDTSMPMVLAAVSYWGVGLPTAYLFGFVFDLGGVGVWFGLVVGLGGAAVTLAWRFWRVSFPAMQTS</sequence>
<feature type="transmembrane region" description="Helical" evidence="10">
    <location>
        <begin position="206"/>
        <end position="229"/>
    </location>
</feature>
<feature type="transmembrane region" description="Helical" evidence="10">
    <location>
        <begin position="249"/>
        <end position="276"/>
    </location>
</feature>
<organism evidence="11 12">
    <name type="scientific">Pseudosulfitobacter pseudonitzschiae</name>
    <dbReference type="NCBI Taxonomy" id="1402135"/>
    <lineage>
        <taxon>Bacteria</taxon>
        <taxon>Pseudomonadati</taxon>
        <taxon>Pseudomonadota</taxon>
        <taxon>Alphaproteobacteria</taxon>
        <taxon>Rhodobacterales</taxon>
        <taxon>Roseobacteraceae</taxon>
        <taxon>Pseudosulfitobacter</taxon>
    </lineage>
</organism>
<keyword evidence="7" id="KW-0406">Ion transport</keyword>
<dbReference type="InterPro" id="IPR002528">
    <property type="entry name" value="MATE_fam"/>
</dbReference>
<keyword evidence="6 10" id="KW-1133">Transmembrane helix</keyword>
<feature type="transmembrane region" description="Helical" evidence="10">
    <location>
        <begin position="104"/>
        <end position="122"/>
    </location>
</feature>
<comment type="subcellular location">
    <subcellularLocation>
        <location evidence="1">Cell inner membrane</location>
        <topology evidence="1">Multi-pass membrane protein</topology>
    </subcellularLocation>
</comment>
<feature type="transmembrane region" description="Helical" evidence="10">
    <location>
        <begin position="432"/>
        <end position="453"/>
    </location>
</feature>
<dbReference type="Proteomes" id="UP000199754">
    <property type="component" value="Chromosome"/>
</dbReference>
<feature type="transmembrane region" description="Helical" evidence="10">
    <location>
        <begin position="57"/>
        <end position="83"/>
    </location>
</feature>
<evidence type="ECO:0000256" key="3">
    <source>
        <dbReference type="ARBA" id="ARBA00022449"/>
    </source>
</evidence>
<evidence type="ECO:0000256" key="8">
    <source>
        <dbReference type="ARBA" id="ARBA00023136"/>
    </source>
</evidence>
<reference evidence="11 12" key="1">
    <citation type="submission" date="2017-07" db="EMBL/GenBank/DDBJ databases">
        <title>Genome Sequence of Sulfitobacter pseudonitzschiae Strain SMR1 Isolated from a culture of the Diatom Skeletonema marinoi.</title>
        <authorList>
            <person name="Topel M."/>
            <person name="Pinder M.I.M."/>
            <person name="Johansson O.N."/>
            <person name="Kourtchenko O."/>
            <person name="Godhe A."/>
            <person name="Clarke A.K."/>
        </authorList>
    </citation>
    <scope>NUCLEOTIDE SEQUENCE [LARGE SCALE GENOMIC DNA]</scope>
    <source>
        <strain evidence="11 12">SMR1</strain>
    </source>
</reference>
<dbReference type="STRING" id="1402135.SAMN05444149_10181"/>
<keyword evidence="4" id="KW-1003">Cell membrane</keyword>
<keyword evidence="2" id="KW-0813">Transport</keyword>
<dbReference type="PIRSF" id="PIRSF006603">
    <property type="entry name" value="DinF"/>
    <property type="match status" value="1"/>
</dbReference>
<protein>
    <recommendedName>
        <fullName evidence="9">Multidrug-efflux transporter</fullName>
    </recommendedName>
</protein>
<feature type="transmembrane region" description="Helical" evidence="10">
    <location>
        <begin position="329"/>
        <end position="347"/>
    </location>
</feature>
<dbReference type="InterPro" id="IPR048279">
    <property type="entry name" value="MdtK-like"/>
</dbReference>
<feature type="transmembrane region" description="Helical" evidence="10">
    <location>
        <begin position="172"/>
        <end position="194"/>
    </location>
</feature>
<gene>
    <name evidence="11" type="primary">mdtK</name>
    <name evidence="11" type="ORF">SULPSESMR1_00692</name>
</gene>
<dbReference type="CDD" id="cd13131">
    <property type="entry name" value="MATE_NorM_like"/>
    <property type="match status" value="1"/>
</dbReference>
<keyword evidence="12" id="KW-1185">Reference proteome</keyword>
<proteinExistence type="predicted"/>
<dbReference type="GO" id="GO:0006811">
    <property type="term" value="P:monoatomic ion transport"/>
    <property type="evidence" value="ECO:0007669"/>
    <property type="project" value="UniProtKB-KW"/>
</dbReference>
<evidence type="ECO:0000256" key="4">
    <source>
        <dbReference type="ARBA" id="ARBA00022475"/>
    </source>
</evidence>
<evidence type="ECO:0000256" key="2">
    <source>
        <dbReference type="ARBA" id="ARBA00022448"/>
    </source>
</evidence>
<dbReference type="GO" id="GO:0005886">
    <property type="term" value="C:plasma membrane"/>
    <property type="evidence" value="ECO:0007669"/>
    <property type="project" value="UniProtKB-SubCell"/>
</dbReference>
<keyword evidence="5 10" id="KW-0812">Transmembrane</keyword>
<dbReference type="PANTHER" id="PTHR43298:SF2">
    <property type="entry name" value="FMN_FAD EXPORTER YEEO-RELATED"/>
    <property type="match status" value="1"/>
</dbReference>
<evidence type="ECO:0000256" key="9">
    <source>
        <dbReference type="ARBA" id="ARBA00031636"/>
    </source>
</evidence>
<feature type="transmembrane region" description="Helical" evidence="10">
    <location>
        <begin position="367"/>
        <end position="393"/>
    </location>
</feature>
<dbReference type="InterPro" id="IPR050222">
    <property type="entry name" value="MATE_MdtK"/>
</dbReference>
<feature type="transmembrane region" description="Helical" evidence="10">
    <location>
        <begin position="142"/>
        <end position="160"/>
    </location>
</feature>
<dbReference type="Pfam" id="PF01554">
    <property type="entry name" value="MatE"/>
    <property type="match status" value="2"/>
</dbReference>
<name>A0A221JY06_9RHOB</name>
<evidence type="ECO:0000313" key="11">
    <source>
        <dbReference type="EMBL" id="ASM71523.1"/>
    </source>
</evidence>
<evidence type="ECO:0000256" key="6">
    <source>
        <dbReference type="ARBA" id="ARBA00022989"/>
    </source>
</evidence>
<feature type="transmembrane region" description="Helical" evidence="10">
    <location>
        <begin position="282"/>
        <end position="308"/>
    </location>
</feature>
<keyword evidence="8 10" id="KW-0472">Membrane</keyword>
<evidence type="ECO:0000313" key="12">
    <source>
        <dbReference type="Proteomes" id="UP000199754"/>
    </source>
</evidence>
<feature type="transmembrane region" description="Helical" evidence="10">
    <location>
        <begin position="24"/>
        <end position="45"/>
    </location>
</feature>
<dbReference type="NCBIfam" id="TIGR00797">
    <property type="entry name" value="matE"/>
    <property type="match status" value="1"/>
</dbReference>
<dbReference type="eggNOG" id="COG0534">
    <property type="taxonomic scope" value="Bacteria"/>
</dbReference>
<evidence type="ECO:0000256" key="7">
    <source>
        <dbReference type="ARBA" id="ARBA00023065"/>
    </source>
</evidence>
<dbReference type="GO" id="GO:0015297">
    <property type="term" value="F:antiporter activity"/>
    <property type="evidence" value="ECO:0007669"/>
    <property type="project" value="UniProtKB-KW"/>
</dbReference>
<accession>A0A221JY06</accession>
<evidence type="ECO:0000256" key="1">
    <source>
        <dbReference type="ARBA" id="ARBA00004429"/>
    </source>
</evidence>
<evidence type="ECO:0000256" key="5">
    <source>
        <dbReference type="ARBA" id="ARBA00022692"/>
    </source>
</evidence>